<keyword evidence="2" id="KW-1185">Reference proteome</keyword>
<sequence length="320" mass="35551">MPPSLLQRSRSTARRAAARVIGVPLHEHPTAAQDDRPSPALLREIAALRRSNLLSRARVVDLAGDAVVTMTTHGDRIRLAWVALESIARGERLPRRLVLFLDEPELARPLPAPLRRLQRRGLEILPAAPGLRVHAKYWPHVASTSRHELPLVVGDDDMIYPRRWLRVLTDAHRAWPELVHGFRVHEMQCADGALRPYHLWMPASGTAPSFAHFGTGVSGQILPTALLDRLHERGEAFLERSPRADDVWINATAVGLGIRTAQVEEQARNFPFVPATQATGLYQLNVAGRENDRQLARSLEPADVARICADFATIQAAREG</sequence>
<comment type="caution">
    <text evidence="1">The sequence shown here is derived from an EMBL/GenBank/DDBJ whole genome shotgun (WGS) entry which is preliminary data.</text>
</comment>
<gene>
    <name evidence="1" type="ORF">EDD26_0263</name>
</gene>
<evidence type="ECO:0000313" key="1">
    <source>
        <dbReference type="EMBL" id="ROR64911.1"/>
    </source>
</evidence>
<dbReference type="RefSeq" id="WP_123696064.1">
    <property type="nucleotide sequence ID" value="NZ_RKHJ01000001.1"/>
</dbReference>
<proteinExistence type="predicted"/>
<dbReference type="Proteomes" id="UP000275456">
    <property type="component" value="Unassembled WGS sequence"/>
</dbReference>
<accession>A0A3N2APC5</accession>
<dbReference type="EMBL" id="RKHJ01000001">
    <property type="protein sequence ID" value="ROR64911.1"/>
    <property type="molecule type" value="Genomic_DNA"/>
</dbReference>
<protein>
    <recommendedName>
        <fullName evidence="3">Glycosyl transferase family 2</fullName>
    </recommendedName>
</protein>
<evidence type="ECO:0008006" key="3">
    <source>
        <dbReference type="Google" id="ProtNLM"/>
    </source>
</evidence>
<name>A0A3N2APC5_9MICO</name>
<reference evidence="1 2" key="1">
    <citation type="submission" date="2018-11" db="EMBL/GenBank/DDBJ databases">
        <title>Sequencing the genomes of 1000 actinobacteria strains.</title>
        <authorList>
            <person name="Klenk H.-P."/>
        </authorList>
    </citation>
    <scope>NUCLEOTIDE SEQUENCE [LARGE SCALE GENOMIC DNA]</scope>
    <source>
        <strain evidence="1 2">DSM 9580</strain>
    </source>
</reference>
<organism evidence="1 2">
    <name type="scientific">Agrococcus jenensis</name>
    <dbReference type="NCBI Taxonomy" id="46353"/>
    <lineage>
        <taxon>Bacteria</taxon>
        <taxon>Bacillati</taxon>
        <taxon>Actinomycetota</taxon>
        <taxon>Actinomycetes</taxon>
        <taxon>Micrococcales</taxon>
        <taxon>Microbacteriaceae</taxon>
        <taxon>Agrococcus</taxon>
    </lineage>
</organism>
<evidence type="ECO:0000313" key="2">
    <source>
        <dbReference type="Proteomes" id="UP000275456"/>
    </source>
</evidence>
<dbReference type="AlphaFoldDB" id="A0A3N2APC5"/>
<dbReference type="OrthoDB" id="5465469at2"/>